<sequence length="254" mass="30549">MGIERTDQWLRDHFNDPLEICSRLKPLDKDKSESQFYQYLLSFGMYRPNRMTKDIYHNLLKDHIWQRVEHIFARYQKKWNGPDIPVYIFPFGKRRNSRSEMKGGVSFKEGMFLFLSPFYKDEKELEALFVHEYHHVCRLSRLDKPFQQYTLLDSLVMEGFAEYAVTKSCGDDYNANWVSRYSDKELRYYWERDVKKHLQTKRSEPLHDAILFGKGRYPDLLGYAIGYWLIENASKKKRLSIQDSFTIKSEDMLD</sequence>
<accession>A0ABZ2CDT0</accession>
<gene>
    <name evidence="2" type="ORF">R4Z09_22975</name>
</gene>
<dbReference type="Pfam" id="PF10026">
    <property type="entry name" value="DUF2268"/>
    <property type="match status" value="1"/>
</dbReference>
<feature type="domain" description="DUF2268" evidence="1">
    <location>
        <begin position="64"/>
        <end position="253"/>
    </location>
</feature>
<dbReference type="EMBL" id="CP137640">
    <property type="protein sequence ID" value="WVX80120.1"/>
    <property type="molecule type" value="Genomic_DNA"/>
</dbReference>
<evidence type="ECO:0000313" key="3">
    <source>
        <dbReference type="Proteomes" id="UP001357223"/>
    </source>
</evidence>
<protein>
    <submittedName>
        <fullName evidence="2">DUF2268 domain-containing protein</fullName>
    </submittedName>
</protein>
<proteinExistence type="predicted"/>
<keyword evidence="3" id="KW-1185">Reference proteome</keyword>
<evidence type="ECO:0000313" key="2">
    <source>
        <dbReference type="EMBL" id="WVX80120.1"/>
    </source>
</evidence>
<dbReference type="Proteomes" id="UP001357223">
    <property type="component" value="Chromosome"/>
</dbReference>
<name>A0ABZ2CDT0_9BACI</name>
<dbReference type="RefSeq" id="WP_338449050.1">
    <property type="nucleotide sequence ID" value="NZ_CP137640.1"/>
</dbReference>
<evidence type="ECO:0000259" key="1">
    <source>
        <dbReference type="Pfam" id="PF10026"/>
    </source>
</evidence>
<reference evidence="2 3" key="1">
    <citation type="submission" date="2023-10" db="EMBL/GenBank/DDBJ databases">
        <title>Niallia locisalis sp.nov. isolated from a salt pond sample.</title>
        <authorList>
            <person name="Li X.-J."/>
            <person name="Dong L."/>
        </authorList>
    </citation>
    <scope>NUCLEOTIDE SEQUENCE [LARGE SCALE GENOMIC DNA]</scope>
    <source>
        <strain evidence="2 3">DSM 29761</strain>
    </source>
</reference>
<dbReference type="InterPro" id="IPR018728">
    <property type="entry name" value="DUF2268"/>
</dbReference>
<organism evidence="2 3">
    <name type="scientific">Niallia oryzisoli</name>
    <dbReference type="NCBI Taxonomy" id="1737571"/>
    <lineage>
        <taxon>Bacteria</taxon>
        <taxon>Bacillati</taxon>
        <taxon>Bacillota</taxon>
        <taxon>Bacilli</taxon>
        <taxon>Bacillales</taxon>
        <taxon>Bacillaceae</taxon>
        <taxon>Niallia</taxon>
    </lineage>
</organism>